<proteinExistence type="predicted"/>
<evidence type="ECO:0000256" key="1">
    <source>
        <dbReference type="SAM" id="Phobius"/>
    </source>
</evidence>
<keyword evidence="1" id="KW-0812">Transmembrane</keyword>
<dbReference type="STRING" id="1280952.HJA_03391"/>
<feature type="transmembrane region" description="Helical" evidence="1">
    <location>
        <begin position="12"/>
        <end position="38"/>
    </location>
</feature>
<sequence>MTGRGANRERQRGLAAMFAVPAALFAVSLTGLIAALLLDGGLDTLFALAAGSGILALAWAFFGKRN</sequence>
<keyword evidence="1" id="KW-0472">Membrane</keyword>
<dbReference type="AlphaFoldDB" id="A0A059FHW2"/>
<dbReference type="EMBL" id="ARYJ01000002">
    <property type="protein sequence ID" value="KCZ90239.1"/>
    <property type="molecule type" value="Genomic_DNA"/>
</dbReference>
<evidence type="ECO:0000313" key="2">
    <source>
        <dbReference type="EMBL" id="KCZ90239.1"/>
    </source>
</evidence>
<comment type="caution">
    <text evidence="2">The sequence shown here is derived from an EMBL/GenBank/DDBJ whole genome shotgun (WGS) entry which is preliminary data.</text>
</comment>
<keyword evidence="3" id="KW-1185">Reference proteome</keyword>
<dbReference type="Proteomes" id="UP000024816">
    <property type="component" value="Unassembled WGS sequence"/>
</dbReference>
<keyword evidence="1" id="KW-1133">Transmembrane helix</keyword>
<reference evidence="2 3" key="1">
    <citation type="journal article" date="2014" name="Antonie Van Leeuwenhoek">
        <title>Hyphomonas beringensis sp. nov. and Hyphomonas chukchiensis sp. nov., isolated from surface seawater of the Bering Sea and Chukchi Sea.</title>
        <authorList>
            <person name="Li C."/>
            <person name="Lai Q."/>
            <person name="Li G."/>
            <person name="Dong C."/>
            <person name="Wang J."/>
            <person name="Liao Y."/>
            <person name="Shao Z."/>
        </authorList>
    </citation>
    <scope>NUCLEOTIDE SEQUENCE [LARGE SCALE GENOMIC DNA]</scope>
    <source>
        <strain evidence="2 3">VP2</strain>
    </source>
</reference>
<organism evidence="2 3">
    <name type="scientific">Hyphomonas jannaschiana VP2</name>
    <dbReference type="NCBI Taxonomy" id="1280952"/>
    <lineage>
        <taxon>Bacteria</taxon>
        <taxon>Pseudomonadati</taxon>
        <taxon>Pseudomonadota</taxon>
        <taxon>Alphaproteobacteria</taxon>
        <taxon>Hyphomonadales</taxon>
        <taxon>Hyphomonadaceae</taxon>
        <taxon>Hyphomonas</taxon>
    </lineage>
</organism>
<dbReference type="PATRIC" id="fig|1280952.3.peg.678"/>
<evidence type="ECO:0000313" key="3">
    <source>
        <dbReference type="Proteomes" id="UP000024816"/>
    </source>
</evidence>
<name>A0A059FHW2_9PROT</name>
<feature type="transmembrane region" description="Helical" evidence="1">
    <location>
        <begin position="44"/>
        <end position="62"/>
    </location>
</feature>
<accession>A0A059FHW2</accession>
<dbReference type="RefSeq" id="WP_035578265.1">
    <property type="nucleotide sequence ID" value="NZ_ARYJ01000002.1"/>
</dbReference>
<gene>
    <name evidence="2" type="ORF">HJA_03391</name>
</gene>
<protein>
    <submittedName>
        <fullName evidence="2">Uncharacterized protein</fullName>
    </submittedName>
</protein>